<dbReference type="Gene3D" id="3.40.50.2300">
    <property type="match status" value="1"/>
</dbReference>
<dbReference type="Pfam" id="PF00072">
    <property type="entry name" value="Response_reg"/>
    <property type="match status" value="1"/>
</dbReference>
<dbReference type="PANTHER" id="PTHR44520">
    <property type="entry name" value="RESPONSE REGULATOR RCP1-RELATED"/>
    <property type="match status" value="1"/>
</dbReference>
<dbReference type="InterPro" id="IPR052893">
    <property type="entry name" value="TCS_response_regulator"/>
</dbReference>
<name>A0A4R4E0C7_9BACT</name>
<sequence>MTKTSTPKNIVLYADDDTDDLQLVQDAFSEFTSEVEVVTVSDGGQALHFLQGLNDLDPLPCLIILDVNMPIVDGKQVLRELRTMDRYADVPVVLFTTSSLPTDRSFAEKYKAGFITKPLHYRQMEQITDEFISHCAEEVRRKIQNKNS</sequence>
<dbReference type="InterPro" id="IPR001789">
    <property type="entry name" value="Sig_transdc_resp-reg_receiver"/>
</dbReference>
<accession>A0A4R4E0C7</accession>
<dbReference type="SMART" id="SM00448">
    <property type="entry name" value="REC"/>
    <property type="match status" value="1"/>
</dbReference>
<organism evidence="3 4">
    <name type="scientific">Flaviaesturariibacter aridisoli</name>
    <dbReference type="NCBI Taxonomy" id="2545761"/>
    <lineage>
        <taxon>Bacteria</taxon>
        <taxon>Pseudomonadati</taxon>
        <taxon>Bacteroidota</taxon>
        <taxon>Chitinophagia</taxon>
        <taxon>Chitinophagales</taxon>
        <taxon>Chitinophagaceae</taxon>
        <taxon>Flaviaestuariibacter</taxon>
    </lineage>
</organism>
<dbReference type="GO" id="GO:0000160">
    <property type="term" value="P:phosphorelay signal transduction system"/>
    <property type="evidence" value="ECO:0007669"/>
    <property type="project" value="InterPro"/>
</dbReference>
<comment type="caution">
    <text evidence="3">The sequence shown here is derived from an EMBL/GenBank/DDBJ whole genome shotgun (WGS) entry which is preliminary data.</text>
</comment>
<proteinExistence type="predicted"/>
<gene>
    <name evidence="3" type="ORF">E0486_08550</name>
</gene>
<keyword evidence="4" id="KW-1185">Reference proteome</keyword>
<feature type="modified residue" description="4-aspartylphosphate" evidence="1">
    <location>
        <position position="66"/>
    </location>
</feature>
<reference evidence="3 4" key="1">
    <citation type="submission" date="2019-03" db="EMBL/GenBank/DDBJ databases">
        <authorList>
            <person name="Kim M.K.M."/>
        </authorList>
    </citation>
    <scope>NUCLEOTIDE SEQUENCE [LARGE SCALE GENOMIC DNA]</scope>
    <source>
        <strain evidence="3 4">17J68-15</strain>
    </source>
</reference>
<dbReference type="RefSeq" id="WP_131851742.1">
    <property type="nucleotide sequence ID" value="NZ_SKFH01000010.1"/>
</dbReference>
<evidence type="ECO:0000259" key="2">
    <source>
        <dbReference type="PROSITE" id="PS50110"/>
    </source>
</evidence>
<feature type="domain" description="Response regulatory" evidence="2">
    <location>
        <begin position="10"/>
        <end position="132"/>
    </location>
</feature>
<dbReference type="PANTHER" id="PTHR44520:SF2">
    <property type="entry name" value="RESPONSE REGULATOR RCP1"/>
    <property type="match status" value="1"/>
</dbReference>
<dbReference type="EMBL" id="SKFH01000010">
    <property type="protein sequence ID" value="TCZ72819.1"/>
    <property type="molecule type" value="Genomic_DNA"/>
</dbReference>
<protein>
    <submittedName>
        <fullName evidence="3">Response regulator</fullName>
    </submittedName>
</protein>
<dbReference type="AlphaFoldDB" id="A0A4R4E0C7"/>
<evidence type="ECO:0000313" key="4">
    <source>
        <dbReference type="Proteomes" id="UP000295164"/>
    </source>
</evidence>
<dbReference type="OrthoDB" id="959604at2"/>
<evidence type="ECO:0000256" key="1">
    <source>
        <dbReference type="PROSITE-ProRule" id="PRU00169"/>
    </source>
</evidence>
<dbReference type="PROSITE" id="PS50110">
    <property type="entry name" value="RESPONSE_REGULATORY"/>
    <property type="match status" value="1"/>
</dbReference>
<dbReference type="Proteomes" id="UP000295164">
    <property type="component" value="Unassembled WGS sequence"/>
</dbReference>
<dbReference type="InterPro" id="IPR011006">
    <property type="entry name" value="CheY-like_superfamily"/>
</dbReference>
<evidence type="ECO:0000313" key="3">
    <source>
        <dbReference type="EMBL" id="TCZ72819.1"/>
    </source>
</evidence>
<dbReference type="SUPFAM" id="SSF52172">
    <property type="entry name" value="CheY-like"/>
    <property type="match status" value="1"/>
</dbReference>
<keyword evidence="1" id="KW-0597">Phosphoprotein</keyword>